<evidence type="ECO:0000256" key="6">
    <source>
        <dbReference type="ARBA" id="ARBA00023136"/>
    </source>
</evidence>
<sequence>MTSTTSTSTQDVLTSIISNGVFCAIFVTLFLLLRLRFKRVYEPKSHCDILPSEERPDPLPITPLFWLKALITMKPSFMIKYSGVDGYLFLRYLCIVSSFGLGGMLIWIILLPVNATGGNHETGLNQLGISNVGNVGRYYAHVFMSWIYYAAIMFTVYRELHFYTNLRYLLLSTPHYARKLSSRVVVFQTIPDQYLNEREFKKLFDGVRKIWVAKVSPELSKKVSERDGLVSNLENALNNILKKCVSVKAKKEKKGEHIELEQELVSYIPQKKMPTIKKPKIIGKKHDLIEYSKERIAVLNKEIEELQKDSNNKKMKPLNTIAVEFENQYFAQLAYQTIIHDQPLHFDPKHIGVEPGDIFWPNMRYYWWEKLSRTSVAVAAIIALIIIWAIPVAFVGFISNLTYLTNKMHWLRFIYNLPKQLLGLITALLPSVMLSVLMMLLPIFIRSMAKLSGCLTAQSIEYFTQQAYFAFQVVQTFLVVTIASSVSSVVTQIIENPTSSLSLLSSNLPKSSNFFISYIILNGFSVSGTILFQLVTFILFYAFSFLDKTARQKYNRYVGLGEMAWGTTYPIYEVLAVISIVYSIISPIILLFTFVAFLLLYLAYMNTLNYITGIGTDNMGRNYPRALFHLMVGIYLGEICLIGIFAVSKSWGCIVLEVIFACATVLFHVQMNVAFDKLMTVLPNTCMRPLDGESETLSWKNTDAKVLGNDGGDGKESPFEDEEEMKQRLIEEPLIIEGDRSDIYRPNIVLRYLQPWKYLTYHDLKEYIPPMYWEYPADDGYGAGHDADYSCPDLSAKAAVVWIPRDPMGLSKQFIEEFEGIVEMSDENAEFDQNNKIVFTGEPPQSGLKIYREDDKSGNNDYFHDESRDSKDFL</sequence>
<evidence type="ECO:0000256" key="8">
    <source>
        <dbReference type="SAM" id="MobiDB-lite"/>
    </source>
</evidence>
<feature type="domain" description="CSC1/OSCA1-like N-terminal transmembrane" evidence="12">
    <location>
        <begin position="12"/>
        <end position="159"/>
    </location>
</feature>
<proteinExistence type="inferred from homology"/>
<feature type="coiled-coil region" evidence="7">
    <location>
        <begin position="289"/>
        <end position="316"/>
    </location>
</feature>
<evidence type="ECO:0000259" key="11">
    <source>
        <dbReference type="Pfam" id="PF12621"/>
    </source>
</evidence>
<comment type="caution">
    <text evidence="14">The sequence shown here is derived from an EMBL/GenBank/DDBJ whole genome shotgun (WGS) entry which is preliminary data.</text>
</comment>
<dbReference type="PANTHER" id="PTHR13018:SF26">
    <property type="entry name" value="DOMAIN PROTEIN, PUTATIVE (AFU_ORTHOLOGUE AFUA_5G10920)-RELATED"/>
    <property type="match status" value="1"/>
</dbReference>
<evidence type="ECO:0000313" key="15">
    <source>
        <dbReference type="Proteomes" id="UP000029867"/>
    </source>
</evidence>
<accession>A0A099P0N0</accession>
<dbReference type="HOGENOM" id="CLU_002458_2_1_1"/>
<feature type="transmembrane region" description="Helical" evidence="9">
    <location>
        <begin position="421"/>
        <end position="445"/>
    </location>
</feature>
<keyword evidence="7" id="KW-0175">Coiled coil</keyword>
<dbReference type="Pfam" id="PF02714">
    <property type="entry name" value="RSN1_7TM"/>
    <property type="match status" value="1"/>
</dbReference>
<dbReference type="Pfam" id="PF14703">
    <property type="entry name" value="PHM7_cyt"/>
    <property type="match status" value="1"/>
</dbReference>
<feature type="region of interest" description="Disordered" evidence="8">
    <location>
        <begin position="841"/>
        <end position="874"/>
    </location>
</feature>
<comment type="subcellular location">
    <subcellularLocation>
        <location evidence="1">Membrane</location>
        <topology evidence="1">Multi-pass membrane protein</topology>
    </subcellularLocation>
</comment>
<evidence type="ECO:0000256" key="7">
    <source>
        <dbReference type="SAM" id="Coils"/>
    </source>
</evidence>
<dbReference type="InterPro" id="IPR003864">
    <property type="entry name" value="CSC1/OSCA1-like_7TM"/>
</dbReference>
<feature type="transmembrane region" description="Helical" evidence="9">
    <location>
        <begin position="466"/>
        <end position="494"/>
    </location>
</feature>
<evidence type="ECO:0000259" key="12">
    <source>
        <dbReference type="Pfam" id="PF13967"/>
    </source>
</evidence>
<feature type="transmembrane region" description="Helical" evidence="9">
    <location>
        <begin position="88"/>
        <end position="110"/>
    </location>
</feature>
<feature type="transmembrane region" description="Helical" evidence="9">
    <location>
        <begin position="514"/>
        <end position="542"/>
    </location>
</feature>
<evidence type="ECO:0000256" key="5">
    <source>
        <dbReference type="ARBA" id="ARBA00022989"/>
    </source>
</evidence>
<dbReference type="GO" id="GO:0005886">
    <property type="term" value="C:plasma membrane"/>
    <property type="evidence" value="ECO:0007669"/>
    <property type="project" value="TreeGrafter"/>
</dbReference>
<evidence type="ECO:0000256" key="1">
    <source>
        <dbReference type="ARBA" id="ARBA00004141"/>
    </source>
</evidence>
<gene>
    <name evidence="14" type="ORF">JL09_g3095</name>
</gene>
<dbReference type="AlphaFoldDB" id="A0A099P0N0"/>
<feature type="transmembrane region" description="Helical" evidence="9">
    <location>
        <begin position="626"/>
        <end position="648"/>
    </location>
</feature>
<evidence type="ECO:0008006" key="16">
    <source>
        <dbReference type="Google" id="ProtNLM"/>
    </source>
</evidence>
<evidence type="ECO:0000313" key="14">
    <source>
        <dbReference type="EMBL" id="KGK37732.1"/>
    </source>
</evidence>
<evidence type="ECO:0000256" key="9">
    <source>
        <dbReference type="SAM" id="Phobius"/>
    </source>
</evidence>
<dbReference type="Pfam" id="PF12621">
    <property type="entry name" value="PHM7_ext"/>
    <property type="match status" value="1"/>
</dbReference>
<dbReference type="Pfam" id="PF13967">
    <property type="entry name" value="RSN1_TM"/>
    <property type="match status" value="1"/>
</dbReference>
<feature type="transmembrane region" description="Helical" evidence="9">
    <location>
        <begin position="376"/>
        <end position="401"/>
    </location>
</feature>
<feature type="transmembrane region" description="Helical" evidence="9">
    <location>
        <begin position="138"/>
        <end position="157"/>
    </location>
</feature>
<organism evidence="14 15">
    <name type="scientific">Pichia kudriavzevii</name>
    <name type="common">Yeast</name>
    <name type="synonym">Issatchenkia orientalis</name>
    <dbReference type="NCBI Taxonomy" id="4909"/>
    <lineage>
        <taxon>Eukaryota</taxon>
        <taxon>Fungi</taxon>
        <taxon>Dikarya</taxon>
        <taxon>Ascomycota</taxon>
        <taxon>Saccharomycotina</taxon>
        <taxon>Pichiomycetes</taxon>
        <taxon>Pichiales</taxon>
        <taxon>Pichiaceae</taxon>
        <taxon>Pichia</taxon>
    </lineage>
</organism>
<feature type="compositionally biased region" description="Basic and acidic residues" evidence="8">
    <location>
        <begin position="850"/>
        <end position="874"/>
    </location>
</feature>
<dbReference type="InterPro" id="IPR045122">
    <property type="entry name" value="Csc1-like"/>
</dbReference>
<dbReference type="EMBL" id="JQFK01000030">
    <property type="protein sequence ID" value="KGK37732.1"/>
    <property type="molecule type" value="Genomic_DNA"/>
</dbReference>
<feature type="transmembrane region" description="Helical" evidence="9">
    <location>
        <begin position="554"/>
        <end position="572"/>
    </location>
</feature>
<protein>
    <recommendedName>
        <fullName evidence="16">Phosphate metabolism protein 7</fullName>
    </recommendedName>
</protein>
<keyword evidence="4 9" id="KW-0812">Transmembrane</keyword>
<keyword evidence="5 9" id="KW-1133">Transmembrane helix</keyword>
<keyword evidence="3" id="KW-0813">Transport</keyword>
<dbReference type="GO" id="GO:0005227">
    <property type="term" value="F:calcium-activated cation channel activity"/>
    <property type="evidence" value="ECO:0007669"/>
    <property type="project" value="InterPro"/>
</dbReference>
<evidence type="ECO:0000256" key="2">
    <source>
        <dbReference type="ARBA" id="ARBA00007779"/>
    </source>
</evidence>
<comment type="similarity">
    <text evidence="2">Belongs to the CSC1 (TC 1.A.17) family.</text>
</comment>
<feature type="transmembrane region" description="Helical" evidence="9">
    <location>
        <begin position="12"/>
        <end position="33"/>
    </location>
</feature>
<feature type="domain" description="CSC1/OSCA1-like 7TM region" evidence="10">
    <location>
        <begin position="375"/>
        <end position="645"/>
    </location>
</feature>
<reference evidence="15" key="1">
    <citation type="journal article" date="2014" name="Microb. Cell Fact.">
        <title>Exploiting Issatchenkia orientalis SD108 for succinic acid production.</title>
        <authorList>
            <person name="Xiao H."/>
            <person name="Shao Z."/>
            <person name="Jiang Y."/>
            <person name="Dole S."/>
            <person name="Zhao H."/>
        </authorList>
    </citation>
    <scope>NUCLEOTIDE SEQUENCE [LARGE SCALE GENOMIC DNA]</scope>
    <source>
        <strain evidence="15">SD108</strain>
    </source>
</reference>
<dbReference type="InterPro" id="IPR022257">
    <property type="entry name" value="PHM7_ext"/>
</dbReference>
<keyword evidence="6 9" id="KW-0472">Membrane</keyword>
<feature type="domain" description="10TM putative phosphate transporter extracellular tail" evidence="11">
    <location>
        <begin position="752"/>
        <end position="844"/>
    </location>
</feature>
<dbReference type="eggNOG" id="KOG1134">
    <property type="taxonomic scope" value="Eukaryota"/>
</dbReference>
<name>A0A099P0N0_PICKU</name>
<evidence type="ECO:0000256" key="3">
    <source>
        <dbReference type="ARBA" id="ARBA00022448"/>
    </source>
</evidence>
<evidence type="ECO:0000259" key="13">
    <source>
        <dbReference type="Pfam" id="PF14703"/>
    </source>
</evidence>
<evidence type="ECO:0000256" key="4">
    <source>
        <dbReference type="ARBA" id="ARBA00022692"/>
    </source>
</evidence>
<dbReference type="InterPro" id="IPR032880">
    <property type="entry name" value="CSC1/OSCA1-like_N"/>
</dbReference>
<evidence type="ECO:0000259" key="10">
    <source>
        <dbReference type="Pfam" id="PF02714"/>
    </source>
</evidence>
<dbReference type="Proteomes" id="UP000029867">
    <property type="component" value="Unassembled WGS sequence"/>
</dbReference>
<feature type="transmembrane region" description="Helical" evidence="9">
    <location>
        <begin position="584"/>
        <end position="605"/>
    </location>
</feature>
<feature type="transmembrane region" description="Helical" evidence="9">
    <location>
        <begin position="654"/>
        <end position="675"/>
    </location>
</feature>
<dbReference type="PANTHER" id="PTHR13018">
    <property type="entry name" value="PROBABLE MEMBRANE PROTEIN DUF221-RELATED"/>
    <property type="match status" value="1"/>
</dbReference>
<dbReference type="InterPro" id="IPR027815">
    <property type="entry name" value="CSC1/OSCA1-like_cyt"/>
</dbReference>
<feature type="domain" description="CSC1/OSCA1-like cytosolic" evidence="13">
    <location>
        <begin position="182"/>
        <end position="362"/>
    </location>
</feature>
<dbReference type="VEuPathDB" id="FungiDB:C5L36_0D00670"/>